<keyword evidence="15 25" id="KW-0472">Membrane</keyword>
<gene>
    <name evidence="29" type="primary">mrcB</name>
    <name evidence="29" type="ORF">DC083_05410</name>
</gene>
<proteinExistence type="inferred from homology"/>
<evidence type="ECO:0000313" key="29">
    <source>
        <dbReference type="EMBL" id="PWD81327.1"/>
    </source>
</evidence>
<dbReference type="Proteomes" id="UP000245020">
    <property type="component" value="Unassembled WGS sequence"/>
</dbReference>
<keyword evidence="16" id="KW-0046">Antibiotic resistance</keyword>
<dbReference type="Gene3D" id="3.40.710.10">
    <property type="entry name" value="DD-peptidase/beta-lactamase superfamily"/>
    <property type="match status" value="1"/>
</dbReference>
<keyword evidence="10 23" id="KW-0328">Glycosyltransferase</keyword>
<keyword evidence="12" id="KW-0378">Hydrolase</keyword>
<comment type="function">
    <text evidence="1 23">Cell wall formation. Synthesis of cross-linked peptidoglycan from the lipid intermediates. The enzyme has a penicillin-insensitive transglycosylase N-terminal domain (formation of linear glycan strands) and a penicillin-sensitive transpeptidase C-terminal domain (cross-linking of the peptide subunits).</text>
</comment>
<sequence length="783" mass="87274">MKDKKKHLTFGERVNRAIAYLMRLVISIIVILALLSLPIFAYFIIKADHEVTPEFENRQWALPARVYARPLELFAGQHLKSKDLLQELEWILYRSAKSVAQPGTFHFDEAKNMVAIHTRPFTYSDETEESRTIEVFFNKNTVSKVIDRTTGDEVSLTRIEPLLIASIYPTHNEDRILLKREDIPPMLIDTLLAMEDRSYYQHFGINPKGIFRAVVTNFKAGRNVQGGSTLTQQLVKNYFLTNEKTLERKIQEMFYAIVLDWRFDKDEILEAYINEIYLSQDGDRAIHGFGLASEFFFGKPVNELSIGEIATLVAVIPSPSSYNPRRHPEVAIKRRNLIIDVLVDQGLLSAEDGAIVKAEPLKILENPPPANTKFPAFIELVYKQLKAQYSADQLKAGGLRIFTTLDPIVQDYAEKSVVETLTQIEKNRGLSSNILQGAIVIAKNNTGEISAIVGDRNVRQAGFNRALNTNRPIGSLVKPFVYLRALEEPSRYSLATPLDDASPVSLPVGGKMWEPNNYDRRLHGWVPLITALAKSYNLPVIRVGLDIGLENVVDTLYRVGVNPVKYTLPAVPASLLGAVDLPPIEVAQMYSTIANGGYFTPLRAIREVTDINSNLLAQVEVDPIQAVEPAPNYLITQAMMEVVSQGTAGSVRNSVGNVKMAAKTGTTNDYRDSWFAGFTGNYTAVTWVGRDDNKSIHRLTGTAGALPIWANAMKNLYLEDITQSRPSDVIDVAVDLSTGLLPPMTACPDTKIRTLPFISGYQPMFATECYTVPTPESGGFIFD</sequence>
<comment type="similarity">
    <text evidence="4 23">In the C-terminal section; belongs to the transpeptidase family.</text>
</comment>
<comment type="pathway">
    <text evidence="3 23">Cell wall biogenesis; peptidoglycan biosynthesis.</text>
</comment>
<evidence type="ECO:0000256" key="23">
    <source>
        <dbReference type="PIRNR" id="PIRNR002799"/>
    </source>
</evidence>
<accession>A0A2U2AFD0</accession>
<evidence type="ECO:0000256" key="2">
    <source>
        <dbReference type="ARBA" id="ARBA00004236"/>
    </source>
</evidence>
<dbReference type="AlphaFoldDB" id="A0A2U2AFD0"/>
<evidence type="ECO:0000256" key="24">
    <source>
        <dbReference type="PIRSR" id="PIRSR002799-1"/>
    </source>
</evidence>
<evidence type="ECO:0000256" key="4">
    <source>
        <dbReference type="ARBA" id="ARBA00007090"/>
    </source>
</evidence>
<dbReference type="SUPFAM" id="SSF53955">
    <property type="entry name" value="Lysozyme-like"/>
    <property type="match status" value="1"/>
</dbReference>
<feature type="active site" description="Proton donor; for transglycosylase activity" evidence="24">
    <location>
        <position position="195"/>
    </location>
</feature>
<dbReference type="RefSeq" id="WP_109189218.1">
    <property type="nucleotide sequence ID" value="NZ_BMYA01000003.1"/>
</dbReference>
<dbReference type="Gene3D" id="1.10.3810.10">
    <property type="entry name" value="Biosynthetic peptidoglycan transglycosylase-like"/>
    <property type="match status" value="1"/>
</dbReference>
<evidence type="ECO:0000256" key="15">
    <source>
        <dbReference type="ARBA" id="ARBA00023136"/>
    </source>
</evidence>
<evidence type="ECO:0000256" key="21">
    <source>
        <dbReference type="ARBA" id="ARBA00049902"/>
    </source>
</evidence>
<evidence type="ECO:0000259" key="28">
    <source>
        <dbReference type="Pfam" id="PF14814"/>
    </source>
</evidence>
<name>A0A2U2AFD0_9GAMM</name>
<evidence type="ECO:0000256" key="9">
    <source>
        <dbReference type="ARBA" id="ARBA00022670"/>
    </source>
</evidence>
<keyword evidence="7" id="KW-1003">Cell membrane</keyword>
<dbReference type="PIRSF" id="PIRSF002799">
    <property type="entry name" value="PBP_1b"/>
    <property type="match status" value="1"/>
</dbReference>
<feature type="domain" description="Penicillin-binding protein transpeptidase" evidence="26">
    <location>
        <begin position="437"/>
        <end position="680"/>
    </location>
</feature>
<dbReference type="InterPro" id="IPR012338">
    <property type="entry name" value="Beta-lactam/transpept-like"/>
</dbReference>
<dbReference type="SUPFAM" id="SSF56601">
    <property type="entry name" value="beta-lactamase/transpeptidase-like"/>
    <property type="match status" value="1"/>
</dbReference>
<dbReference type="GO" id="GO:0009002">
    <property type="term" value="F:serine-type D-Ala-D-Ala carboxypeptidase activity"/>
    <property type="evidence" value="ECO:0007669"/>
    <property type="project" value="UniProtKB-EC"/>
</dbReference>
<comment type="subcellular location">
    <subcellularLocation>
        <location evidence="2">Cell membrane</location>
    </subcellularLocation>
</comment>
<dbReference type="PANTHER" id="PTHR32282:SF11">
    <property type="entry name" value="PENICILLIN-BINDING PROTEIN 1B"/>
    <property type="match status" value="1"/>
</dbReference>
<evidence type="ECO:0000256" key="6">
    <source>
        <dbReference type="ARBA" id="ARBA00018637"/>
    </source>
</evidence>
<dbReference type="InterPro" id="IPR001264">
    <property type="entry name" value="Glyco_trans_51"/>
</dbReference>
<keyword evidence="14 23" id="KW-0573">Peptidoglycan synthesis</keyword>
<dbReference type="GO" id="GO:0046677">
    <property type="term" value="P:response to antibiotic"/>
    <property type="evidence" value="ECO:0007669"/>
    <property type="project" value="UniProtKB-UniRule"/>
</dbReference>
<dbReference type="InterPro" id="IPR036950">
    <property type="entry name" value="PBP_transglycosylase"/>
</dbReference>
<evidence type="ECO:0000259" key="27">
    <source>
        <dbReference type="Pfam" id="PF00912"/>
    </source>
</evidence>
<dbReference type="GO" id="GO:0009274">
    <property type="term" value="C:peptidoglycan-based cell wall"/>
    <property type="evidence" value="ECO:0007669"/>
    <property type="project" value="UniProtKB-UniRule"/>
</dbReference>
<evidence type="ECO:0000256" key="3">
    <source>
        <dbReference type="ARBA" id="ARBA00004752"/>
    </source>
</evidence>
<organism evidence="29 30">
    <name type="scientific">Ignatzschineria ureiclastica</name>
    <dbReference type="NCBI Taxonomy" id="472582"/>
    <lineage>
        <taxon>Bacteria</taxon>
        <taxon>Pseudomonadati</taxon>
        <taxon>Pseudomonadota</taxon>
        <taxon>Gammaproteobacteria</taxon>
        <taxon>Cardiobacteriales</taxon>
        <taxon>Ignatzschineriaceae</taxon>
        <taxon>Ignatzschineria</taxon>
    </lineage>
</organism>
<evidence type="ECO:0000259" key="26">
    <source>
        <dbReference type="Pfam" id="PF00905"/>
    </source>
</evidence>
<dbReference type="InterPro" id="IPR001460">
    <property type="entry name" value="PCN-bd_Tpept"/>
</dbReference>
<dbReference type="Gene3D" id="3.30.2060.10">
    <property type="entry name" value="Penicillin-binding protein 1b domain"/>
    <property type="match status" value="1"/>
</dbReference>
<evidence type="ECO:0000256" key="14">
    <source>
        <dbReference type="ARBA" id="ARBA00022984"/>
    </source>
</evidence>
<evidence type="ECO:0000256" key="8">
    <source>
        <dbReference type="ARBA" id="ARBA00022645"/>
    </source>
</evidence>
<dbReference type="GO" id="GO:0008955">
    <property type="term" value="F:peptidoglycan glycosyltransferase activity"/>
    <property type="evidence" value="ECO:0007669"/>
    <property type="project" value="UniProtKB-UniRule"/>
</dbReference>
<evidence type="ECO:0000256" key="17">
    <source>
        <dbReference type="ARBA" id="ARBA00023268"/>
    </source>
</evidence>
<keyword evidence="25" id="KW-1133">Transmembrane helix</keyword>
<keyword evidence="30" id="KW-1185">Reference proteome</keyword>
<evidence type="ECO:0000256" key="13">
    <source>
        <dbReference type="ARBA" id="ARBA00022960"/>
    </source>
</evidence>
<dbReference type="Pfam" id="PF00912">
    <property type="entry name" value="Transgly"/>
    <property type="match status" value="1"/>
</dbReference>
<dbReference type="UniPathway" id="UPA00219"/>
<dbReference type="GO" id="GO:0071555">
    <property type="term" value="P:cell wall organization"/>
    <property type="evidence" value="ECO:0007669"/>
    <property type="project" value="UniProtKB-UniRule"/>
</dbReference>
<feature type="transmembrane region" description="Helical" evidence="25">
    <location>
        <begin position="20"/>
        <end position="45"/>
    </location>
</feature>
<keyword evidence="13 23" id="KW-0133">Cell shape</keyword>
<dbReference type="GO" id="GO:0008360">
    <property type="term" value="P:regulation of cell shape"/>
    <property type="evidence" value="ECO:0007669"/>
    <property type="project" value="UniProtKB-UniRule"/>
</dbReference>
<evidence type="ECO:0000256" key="1">
    <source>
        <dbReference type="ARBA" id="ARBA00002624"/>
    </source>
</evidence>
<dbReference type="GO" id="GO:0030288">
    <property type="term" value="C:outer membrane-bounded periplasmic space"/>
    <property type="evidence" value="ECO:0007669"/>
    <property type="project" value="TreeGrafter"/>
</dbReference>
<comment type="catalytic activity">
    <reaction evidence="21">
        <text>[GlcNAc-(1-&gt;4)-Mur2Ac(oyl-L-Ala-gamma-D-Glu-L-Lys-D-Ala-D-Ala)](n)-di-trans,octa-cis-undecaprenyl diphosphate + beta-D-GlcNAc-(1-&gt;4)-Mur2Ac(oyl-L-Ala-gamma-D-Glu-L-Lys-D-Ala-D-Ala)-di-trans,octa-cis-undecaprenyl diphosphate = [GlcNAc-(1-&gt;4)-Mur2Ac(oyl-L-Ala-gamma-D-Glu-L-Lys-D-Ala-D-Ala)](n+1)-di-trans,octa-cis-undecaprenyl diphosphate + di-trans,octa-cis-undecaprenyl diphosphate + H(+)</text>
        <dbReference type="Rhea" id="RHEA:23708"/>
        <dbReference type="Rhea" id="RHEA-COMP:9602"/>
        <dbReference type="Rhea" id="RHEA-COMP:9603"/>
        <dbReference type="ChEBI" id="CHEBI:15378"/>
        <dbReference type="ChEBI" id="CHEBI:58405"/>
        <dbReference type="ChEBI" id="CHEBI:60033"/>
        <dbReference type="ChEBI" id="CHEBI:78435"/>
        <dbReference type="EC" id="2.4.99.28"/>
    </reaction>
</comment>
<reference evidence="30" key="1">
    <citation type="submission" date="2018-05" db="EMBL/GenBank/DDBJ databases">
        <title>Ignatzschineria dubaiensis sp. nov., isolated from necrotic foot tissues of dromedaries (Camelus dromedarius) and associated maggots in Dubai, United Arab Emirates.</title>
        <authorList>
            <person name="Tsang C.C."/>
            <person name="Tang J.Y.M."/>
            <person name="Fong J.Y.H."/>
            <person name="Kinne J."/>
            <person name="Lee H.H."/>
            <person name="Joseph M."/>
            <person name="Jose S."/>
            <person name="Schuster R.K."/>
            <person name="Tang Y."/>
            <person name="Sivakumar S."/>
            <person name="Chen J.H.K."/>
            <person name="Teng J.L.L."/>
            <person name="Lau S.K.P."/>
            <person name="Wernery U."/>
            <person name="Woo P.C.Y."/>
        </authorList>
    </citation>
    <scope>NUCLEOTIDE SEQUENCE [LARGE SCALE GENOMIC DNA]</scope>
    <source>
        <strain evidence="30">KCTC 22644</strain>
    </source>
</reference>
<keyword evidence="8" id="KW-0121">Carboxypeptidase</keyword>
<keyword evidence="25" id="KW-0812">Transmembrane</keyword>
<evidence type="ECO:0000256" key="11">
    <source>
        <dbReference type="ARBA" id="ARBA00022679"/>
    </source>
</evidence>
<dbReference type="InterPro" id="IPR011813">
    <property type="entry name" value="PBP_1b"/>
</dbReference>
<dbReference type="InterPro" id="IPR028166">
    <property type="entry name" value="UB2H"/>
</dbReference>
<evidence type="ECO:0000256" key="20">
    <source>
        <dbReference type="ARBA" id="ARBA00034000"/>
    </source>
</evidence>
<dbReference type="OrthoDB" id="9766909at2"/>
<dbReference type="GO" id="GO:0005886">
    <property type="term" value="C:plasma membrane"/>
    <property type="evidence" value="ECO:0007669"/>
    <property type="project" value="UniProtKB-SubCell"/>
</dbReference>
<keyword evidence="17" id="KW-0511">Multifunctional enzyme</keyword>
<keyword evidence="9" id="KW-0645">Protease</keyword>
<evidence type="ECO:0000256" key="18">
    <source>
        <dbReference type="ARBA" id="ARBA00023316"/>
    </source>
</evidence>
<dbReference type="Pfam" id="PF00905">
    <property type="entry name" value="Transpeptidase"/>
    <property type="match status" value="1"/>
</dbReference>
<keyword evidence="11 23" id="KW-0808">Transferase</keyword>
<feature type="domain" description="Bifunctional transglycosylase second" evidence="28">
    <location>
        <begin position="73"/>
        <end position="158"/>
    </location>
</feature>
<dbReference type="GO" id="GO:0006508">
    <property type="term" value="P:proteolysis"/>
    <property type="evidence" value="ECO:0007669"/>
    <property type="project" value="UniProtKB-KW"/>
</dbReference>
<evidence type="ECO:0000256" key="5">
    <source>
        <dbReference type="ARBA" id="ARBA00007739"/>
    </source>
</evidence>
<comment type="catalytic activity">
    <reaction evidence="20">
        <text>Preferential cleavage: (Ac)2-L-Lys-D-Ala-|-D-Ala. Also transpeptidation of peptidyl-alanyl moieties that are N-acyl substituents of D-alanine.</text>
        <dbReference type="EC" id="3.4.16.4"/>
    </reaction>
</comment>
<evidence type="ECO:0000256" key="12">
    <source>
        <dbReference type="ARBA" id="ARBA00022801"/>
    </source>
</evidence>
<comment type="caution">
    <text evidence="29">The sequence shown here is derived from an EMBL/GenBank/DDBJ whole genome shotgun (WGS) entry which is preliminary data.</text>
</comment>
<evidence type="ECO:0000313" key="30">
    <source>
        <dbReference type="Proteomes" id="UP000245020"/>
    </source>
</evidence>
<dbReference type="GO" id="GO:0009252">
    <property type="term" value="P:peptidoglycan biosynthetic process"/>
    <property type="evidence" value="ECO:0007669"/>
    <property type="project" value="UniProtKB-UniRule"/>
</dbReference>
<keyword evidence="18 23" id="KW-0961">Cell wall biogenesis/degradation</keyword>
<protein>
    <recommendedName>
        <fullName evidence="6 22">Penicillin-binding protein 1B</fullName>
        <shortName evidence="23">PBP-1b</shortName>
        <shortName evidence="23">PBP1b</shortName>
    </recommendedName>
    <alternativeName>
        <fullName evidence="19 23">Murein polymerase</fullName>
    </alternativeName>
</protein>
<dbReference type="GO" id="GO:0008658">
    <property type="term" value="F:penicillin binding"/>
    <property type="evidence" value="ECO:0007669"/>
    <property type="project" value="UniProtKB-UniRule"/>
</dbReference>
<evidence type="ECO:0000256" key="10">
    <source>
        <dbReference type="ARBA" id="ARBA00022676"/>
    </source>
</evidence>
<dbReference type="InterPro" id="IPR023346">
    <property type="entry name" value="Lysozyme-like_dom_sf"/>
</dbReference>
<dbReference type="InterPro" id="IPR050396">
    <property type="entry name" value="Glycosyltr_51/Transpeptidase"/>
</dbReference>
<dbReference type="NCBIfam" id="TIGR02071">
    <property type="entry name" value="PBP_1b"/>
    <property type="match status" value="1"/>
</dbReference>
<evidence type="ECO:0000256" key="16">
    <source>
        <dbReference type="ARBA" id="ARBA00023251"/>
    </source>
</evidence>
<dbReference type="EMBL" id="QEWQ01000003">
    <property type="protein sequence ID" value="PWD81327.1"/>
    <property type="molecule type" value="Genomic_DNA"/>
</dbReference>
<dbReference type="Pfam" id="PF14814">
    <property type="entry name" value="UB2H"/>
    <property type="match status" value="1"/>
</dbReference>
<evidence type="ECO:0000256" key="7">
    <source>
        <dbReference type="ARBA" id="ARBA00022475"/>
    </source>
</evidence>
<evidence type="ECO:0000256" key="19">
    <source>
        <dbReference type="ARBA" id="ARBA00032454"/>
    </source>
</evidence>
<feature type="active site" description="Acyl-ester intermediate; for transpeptidase activity" evidence="24">
    <location>
        <position position="475"/>
    </location>
</feature>
<comment type="similarity">
    <text evidence="5 23">In the N-terminal section; belongs to the glycosyltransferase 51 family.</text>
</comment>
<evidence type="ECO:0000256" key="22">
    <source>
        <dbReference type="NCBIfam" id="TIGR02071"/>
    </source>
</evidence>
<dbReference type="PANTHER" id="PTHR32282">
    <property type="entry name" value="BINDING PROTEIN TRANSPEPTIDASE, PUTATIVE-RELATED"/>
    <property type="match status" value="1"/>
</dbReference>
<evidence type="ECO:0000256" key="25">
    <source>
        <dbReference type="SAM" id="Phobius"/>
    </source>
</evidence>
<feature type="domain" description="Glycosyl transferase family 51" evidence="27">
    <location>
        <begin position="170"/>
        <end position="340"/>
    </location>
</feature>